<dbReference type="Proteomes" id="UP000729357">
    <property type="component" value="Unassembled WGS sequence"/>
</dbReference>
<accession>A0A9P8JMM5</accession>
<dbReference type="InterPro" id="IPR019734">
    <property type="entry name" value="TPR_rpt"/>
</dbReference>
<dbReference type="PANTHER" id="PTHR46082">
    <property type="entry name" value="ATP/GTP-BINDING PROTEIN-RELATED"/>
    <property type="match status" value="1"/>
</dbReference>
<name>A0A9P8JMM5_AURME</name>
<dbReference type="SUPFAM" id="SSF52540">
    <property type="entry name" value="P-loop containing nucleoside triphosphate hydrolases"/>
    <property type="match status" value="1"/>
</dbReference>
<reference evidence="1" key="2">
    <citation type="submission" date="2021-08" db="EMBL/GenBank/DDBJ databases">
        <authorList>
            <person name="Gostincar C."/>
            <person name="Sun X."/>
            <person name="Song Z."/>
            <person name="Gunde-Cimerman N."/>
        </authorList>
    </citation>
    <scope>NUCLEOTIDE SEQUENCE</scope>
    <source>
        <strain evidence="1">EXF-9298</strain>
    </source>
</reference>
<dbReference type="SUPFAM" id="SSF48452">
    <property type="entry name" value="TPR-like"/>
    <property type="match status" value="1"/>
</dbReference>
<dbReference type="Pfam" id="PF13424">
    <property type="entry name" value="TPR_12"/>
    <property type="match status" value="2"/>
</dbReference>
<evidence type="ECO:0008006" key="3">
    <source>
        <dbReference type="Google" id="ProtNLM"/>
    </source>
</evidence>
<proteinExistence type="predicted"/>
<dbReference type="SMART" id="SM00028">
    <property type="entry name" value="TPR"/>
    <property type="match status" value="4"/>
</dbReference>
<reference evidence="1" key="1">
    <citation type="journal article" date="2021" name="J Fungi (Basel)">
        <title>Virulence traits and population genomics of the black yeast Aureobasidium melanogenum.</title>
        <authorList>
            <person name="Cernosa A."/>
            <person name="Sun X."/>
            <person name="Gostincar C."/>
            <person name="Fang C."/>
            <person name="Gunde-Cimerman N."/>
            <person name="Song Z."/>
        </authorList>
    </citation>
    <scope>NUCLEOTIDE SEQUENCE</scope>
    <source>
        <strain evidence="1">EXF-9298</strain>
    </source>
</reference>
<feature type="non-terminal residue" evidence="1">
    <location>
        <position position="575"/>
    </location>
</feature>
<gene>
    <name evidence="1" type="ORF">KCU98_g14107</name>
</gene>
<feature type="non-terminal residue" evidence="1">
    <location>
        <position position="1"/>
    </location>
</feature>
<dbReference type="InterPro" id="IPR027417">
    <property type="entry name" value="P-loop_NTPase"/>
</dbReference>
<dbReference type="PRINTS" id="PR00381">
    <property type="entry name" value="KINESINLIGHT"/>
</dbReference>
<comment type="caution">
    <text evidence="1">The sequence shown here is derived from an EMBL/GenBank/DDBJ whole genome shotgun (WGS) entry which is preliminary data.</text>
</comment>
<dbReference type="InterPro" id="IPR011990">
    <property type="entry name" value="TPR-like_helical_dom_sf"/>
</dbReference>
<dbReference type="InterPro" id="IPR053137">
    <property type="entry name" value="NLR-like"/>
</dbReference>
<dbReference type="AlphaFoldDB" id="A0A9P8JMM5"/>
<dbReference type="PANTHER" id="PTHR46082:SF6">
    <property type="entry name" value="AAA+ ATPASE DOMAIN-CONTAINING PROTEIN-RELATED"/>
    <property type="match status" value="1"/>
</dbReference>
<dbReference type="EMBL" id="JAHFXS010002729">
    <property type="protein sequence ID" value="KAG9971031.1"/>
    <property type="molecule type" value="Genomic_DNA"/>
</dbReference>
<sequence length="575" mass="65067">AAEQASPDQRSIVRGVLDWLSLASNRRWLLVVDNVDRDHTTKEKDPQAYDLKQYLPAVDHGNMLVTSRLSTLTAPRNSLRLTRVDRDQGRAILVATGGENVLAQDDSSVDALLEKLGGLPLALTQAGAYISQTAVSINQYLEYYDSTWKVLMELQDEYPLQEYAQRSVLTTWRISYEQVKSQSEEASNLLQLWSFLYAGDLWYELVACTKELRPETVVPGWRTVLAYDKLRFDRALALLIKYSLVEGRTETASYAMHSVLHSWCRYLGGSEIERSSFRKLAVDIVGQMVPAESMQEYWILQRRLLPHGQEILKGIEQETHTEIDVNELWAYEKLARMFADQDQHAGAEEMYGRALAGYEKAFGLEHTSTLNTVNNLGNLYRRQGRLAEAEAMYVRALAGKEKALGPEHTSTLGTVNNLGNLYADQGRLAEAEAMYKRALAGYEKALGPEHTSTLSTVNNLGNLYRRQGRLAEAEAMYVRALAGKEKALGPEHKYTIETAQDLRALRMLPREPAAIDKVPDYWTVLSERPNSRLAQDATLLSPLPTTPNLISGVEEKEKKHRSRKRDAFFRKLRLR</sequence>
<evidence type="ECO:0000313" key="1">
    <source>
        <dbReference type="EMBL" id="KAG9971031.1"/>
    </source>
</evidence>
<evidence type="ECO:0000313" key="2">
    <source>
        <dbReference type="Proteomes" id="UP000729357"/>
    </source>
</evidence>
<keyword evidence="2" id="KW-1185">Reference proteome</keyword>
<dbReference type="Gene3D" id="1.25.40.10">
    <property type="entry name" value="Tetratricopeptide repeat domain"/>
    <property type="match status" value="1"/>
</dbReference>
<organism evidence="1 2">
    <name type="scientific">Aureobasidium melanogenum</name>
    <name type="common">Aureobasidium pullulans var. melanogenum</name>
    <dbReference type="NCBI Taxonomy" id="46634"/>
    <lineage>
        <taxon>Eukaryota</taxon>
        <taxon>Fungi</taxon>
        <taxon>Dikarya</taxon>
        <taxon>Ascomycota</taxon>
        <taxon>Pezizomycotina</taxon>
        <taxon>Dothideomycetes</taxon>
        <taxon>Dothideomycetidae</taxon>
        <taxon>Dothideales</taxon>
        <taxon>Saccotheciaceae</taxon>
        <taxon>Aureobasidium</taxon>
    </lineage>
</organism>
<protein>
    <recommendedName>
        <fullName evidence="3">Kinesin light chain</fullName>
    </recommendedName>
</protein>